<organism evidence="2 3">
    <name type="scientific">Pedobacter riviphilus</name>
    <dbReference type="NCBI Taxonomy" id="2766984"/>
    <lineage>
        <taxon>Bacteria</taxon>
        <taxon>Pseudomonadati</taxon>
        <taxon>Bacteroidota</taxon>
        <taxon>Sphingobacteriia</taxon>
        <taxon>Sphingobacteriales</taxon>
        <taxon>Sphingobacteriaceae</taxon>
        <taxon>Pedobacter</taxon>
    </lineage>
</organism>
<sequence length="261" mass="26862">MNSGSTSLELDPVPASFQVGSTVFSFGNTQITKGNLLLIIQMQGADANTTNTSSYGSGIAANNGSGYTGTVTAGRYEYVVALNDVTTAGGTLQFKASGTGGGLVNSYVNSDATATKGQRRFQIVRLMQYSNLTMTTDIKTIPWNGKAGGLIAIDVAGTLTMNGRVIDASATGFRGGYLLPRTILNKQESLYVTTDPSLASTKGEGIVGTPRFMWDGYNQVDNGVQGYPDGDYGRGAPGNAGGGGNVHNAGGGEAVTALQVD</sequence>
<proteinExistence type="predicted"/>
<protein>
    <submittedName>
        <fullName evidence="2">Uncharacterized protein</fullName>
    </submittedName>
</protein>
<accession>A0ABX6TRA1</accession>
<name>A0ABX6TRA1_9SPHI</name>
<keyword evidence="3" id="KW-1185">Reference proteome</keyword>
<evidence type="ECO:0000313" key="2">
    <source>
        <dbReference type="EMBL" id="QNR86100.1"/>
    </source>
</evidence>
<reference evidence="2 3" key="1">
    <citation type="submission" date="2020-09" db="EMBL/GenBank/DDBJ databases">
        <title>Pedobacter sp. SW-16 isolated from soil near Yeocheon.</title>
        <authorList>
            <person name="Im H.S."/>
            <person name="Joung Y."/>
            <person name="Lee S.-S."/>
        </authorList>
    </citation>
    <scope>NUCLEOTIDE SEQUENCE [LARGE SCALE GENOMIC DNA]</scope>
    <source>
        <strain evidence="2 3">SW-16</strain>
    </source>
</reference>
<gene>
    <name evidence="2" type="ORF">H9N25_06660</name>
</gene>
<dbReference type="EMBL" id="CP061171">
    <property type="protein sequence ID" value="QNR86100.1"/>
    <property type="molecule type" value="Genomic_DNA"/>
</dbReference>
<feature type="region of interest" description="Disordered" evidence="1">
    <location>
        <begin position="234"/>
        <end position="261"/>
    </location>
</feature>
<evidence type="ECO:0000313" key="3">
    <source>
        <dbReference type="Proteomes" id="UP000516439"/>
    </source>
</evidence>
<dbReference type="Proteomes" id="UP000516439">
    <property type="component" value="Chromosome"/>
</dbReference>
<dbReference type="RefSeq" id="WP_190328356.1">
    <property type="nucleotide sequence ID" value="NZ_CP061171.1"/>
</dbReference>
<evidence type="ECO:0000256" key="1">
    <source>
        <dbReference type="SAM" id="MobiDB-lite"/>
    </source>
</evidence>
<feature type="compositionally biased region" description="Gly residues" evidence="1">
    <location>
        <begin position="234"/>
        <end position="253"/>
    </location>
</feature>